<protein>
    <submittedName>
        <fullName evidence="1">Uncharacterized protein</fullName>
    </submittedName>
</protein>
<sequence>MSEENFTENPQLNKLTNAISLNEAQRWAKRWSKEEGQYNKHHHVHAFLIPKKDILEVLVEGIDAVRAYIGVNDKGVEKLMIVGTKLDPLTGIYVDMISEGDGVNKEADAIYDFTEPCPTACDPESPMFK</sequence>
<evidence type="ECO:0000313" key="2">
    <source>
        <dbReference type="Proteomes" id="UP000236737"/>
    </source>
</evidence>
<dbReference type="AlphaFoldDB" id="A0A1H5ZV21"/>
<keyword evidence="2" id="KW-1185">Reference proteome</keyword>
<proteinExistence type="predicted"/>
<organism evidence="1 2">
    <name type="scientific">Flavobacterium urumqiense</name>
    <dbReference type="NCBI Taxonomy" id="935224"/>
    <lineage>
        <taxon>Bacteria</taxon>
        <taxon>Pseudomonadati</taxon>
        <taxon>Bacteroidota</taxon>
        <taxon>Flavobacteriia</taxon>
        <taxon>Flavobacteriales</taxon>
        <taxon>Flavobacteriaceae</taxon>
        <taxon>Flavobacterium</taxon>
    </lineage>
</organism>
<accession>A0A1H5ZV21</accession>
<dbReference type="RefSeq" id="WP_104000592.1">
    <property type="nucleotide sequence ID" value="NZ_FNVP01000012.1"/>
</dbReference>
<dbReference type="OrthoDB" id="797757at2"/>
<dbReference type="EMBL" id="FNVP01000012">
    <property type="protein sequence ID" value="SEG40010.1"/>
    <property type="molecule type" value="Genomic_DNA"/>
</dbReference>
<reference evidence="2" key="1">
    <citation type="submission" date="2016-10" db="EMBL/GenBank/DDBJ databases">
        <authorList>
            <person name="Varghese N."/>
            <person name="Submissions S."/>
        </authorList>
    </citation>
    <scope>NUCLEOTIDE SEQUENCE [LARGE SCALE GENOMIC DNA]</scope>
    <source>
        <strain evidence="2">CGMCC 1.9230</strain>
    </source>
</reference>
<evidence type="ECO:0000313" key="1">
    <source>
        <dbReference type="EMBL" id="SEG40010.1"/>
    </source>
</evidence>
<name>A0A1H5ZV21_9FLAO</name>
<dbReference type="Proteomes" id="UP000236737">
    <property type="component" value="Unassembled WGS sequence"/>
</dbReference>
<gene>
    <name evidence="1" type="ORF">SAMN04488130_11228</name>
</gene>